<keyword evidence="3" id="KW-1185">Reference proteome</keyword>
<dbReference type="AlphaFoldDB" id="A0AAQ3PQ16"/>
<organism evidence="2 3">
    <name type="scientific">Paspalum notatum var. saurae</name>
    <dbReference type="NCBI Taxonomy" id="547442"/>
    <lineage>
        <taxon>Eukaryota</taxon>
        <taxon>Viridiplantae</taxon>
        <taxon>Streptophyta</taxon>
        <taxon>Embryophyta</taxon>
        <taxon>Tracheophyta</taxon>
        <taxon>Spermatophyta</taxon>
        <taxon>Magnoliopsida</taxon>
        <taxon>Liliopsida</taxon>
        <taxon>Poales</taxon>
        <taxon>Poaceae</taxon>
        <taxon>PACMAD clade</taxon>
        <taxon>Panicoideae</taxon>
        <taxon>Andropogonodae</taxon>
        <taxon>Paspaleae</taxon>
        <taxon>Paspalinae</taxon>
        <taxon>Paspalum</taxon>
    </lineage>
</organism>
<sequence length="515" mass="57999">MEEGRRRRKFSELVDYSAGSSSRRLKINPPIDDDVQSCHAASSLEDLPVELLHMIVSRLTVKEAGRTSVLSSRWRKRWIYHSNLCFDGASSESELAGYGVDRFVDHVTTVLQRHSRVGVDRFELRSPALLGHAHHHLVDGWWLGFVASAKAKHVTLDLGPLTNKRPLTRVLMDSSSPETKYKLPWPSSSSITAPGISSIVSLLLGHMCLEDHKEELMMPAAAVSSRRFQSLKKLELRFVLNLGGLTPMLSSCPALEWLSICESRIGHLVVPEQARCLRYLRLQNVVVDNIQLNATSLTTFEYTATARGTHRHLPCEVPIKAHHAMKLSQATILVFFKYYHRDTLGYFWDQLSSCLAPVDRLVLSIAMDINTTSLAMNPTKFVHLKHLTLDCCILSFAEPKSPLVILRLTQILESAPLLQHFVLHMDSITPKLVETAGDECIRPHVHHCLKTVQMTDGVVRSDWEHSHFIGVKTSAEQYLDPHGEYRDRHVLKIVAPDPMAVALSKVILRVTDIDH</sequence>
<dbReference type="Proteomes" id="UP001341281">
    <property type="component" value="Chromosome 02"/>
</dbReference>
<protein>
    <recommendedName>
        <fullName evidence="1">F-box domain-containing protein</fullName>
    </recommendedName>
</protein>
<dbReference type="PANTHER" id="PTHR34145">
    <property type="entry name" value="OS02G0105600 PROTEIN"/>
    <property type="match status" value="1"/>
</dbReference>
<feature type="domain" description="F-box" evidence="1">
    <location>
        <begin position="41"/>
        <end position="89"/>
    </location>
</feature>
<accession>A0AAQ3PQ16</accession>
<dbReference type="EMBL" id="CP144746">
    <property type="protein sequence ID" value="WVZ56309.1"/>
    <property type="molecule type" value="Genomic_DNA"/>
</dbReference>
<dbReference type="InterPro" id="IPR001810">
    <property type="entry name" value="F-box_dom"/>
</dbReference>
<dbReference type="Gene3D" id="1.20.1280.50">
    <property type="match status" value="1"/>
</dbReference>
<dbReference type="InterPro" id="IPR036047">
    <property type="entry name" value="F-box-like_dom_sf"/>
</dbReference>
<dbReference type="Gene3D" id="3.80.10.10">
    <property type="entry name" value="Ribonuclease Inhibitor"/>
    <property type="match status" value="1"/>
</dbReference>
<dbReference type="PROSITE" id="PS50181">
    <property type="entry name" value="FBOX"/>
    <property type="match status" value="1"/>
</dbReference>
<name>A0AAQ3PQ16_PASNO</name>
<proteinExistence type="predicted"/>
<dbReference type="InterPro" id="IPR053772">
    <property type="entry name" value="At1g61320/At1g61330-like"/>
</dbReference>
<dbReference type="Pfam" id="PF23622">
    <property type="entry name" value="LRR_At1g61320_AtMIF1"/>
    <property type="match status" value="1"/>
</dbReference>
<evidence type="ECO:0000313" key="2">
    <source>
        <dbReference type="EMBL" id="WVZ56309.1"/>
    </source>
</evidence>
<reference evidence="2 3" key="1">
    <citation type="submission" date="2024-02" db="EMBL/GenBank/DDBJ databases">
        <title>High-quality chromosome-scale genome assembly of Pensacola bahiagrass (Paspalum notatum Flugge var. saurae).</title>
        <authorList>
            <person name="Vega J.M."/>
            <person name="Podio M."/>
            <person name="Orjuela J."/>
            <person name="Siena L.A."/>
            <person name="Pessino S.C."/>
            <person name="Combes M.C."/>
            <person name="Mariac C."/>
            <person name="Albertini E."/>
            <person name="Pupilli F."/>
            <person name="Ortiz J.P.A."/>
            <person name="Leblanc O."/>
        </authorList>
    </citation>
    <scope>NUCLEOTIDE SEQUENCE [LARGE SCALE GENOMIC DNA]</scope>
    <source>
        <strain evidence="2">R1</strain>
        <tissue evidence="2">Leaf</tissue>
    </source>
</reference>
<dbReference type="SUPFAM" id="SSF81383">
    <property type="entry name" value="F-box domain"/>
    <property type="match status" value="1"/>
</dbReference>
<evidence type="ECO:0000259" key="1">
    <source>
        <dbReference type="PROSITE" id="PS50181"/>
    </source>
</evidence>
<evidence type="ECO:0000313" key="3">
    <source>
        <dbReference type="Proteomes" id="UP001341281"/>
    </source>
</evidence>
<gene>
    <name evidence="2" type="ORF">U9M48_006857</name>
</gene>
<dbReference type="InterPro" id="IPR032675">
    <property type="entry name" value="LRR_dom_sf"/>
</dbReference>
<dbReference type="Pfam" id="PF00646">
    <property type="entry name" value="F-box"/>
    <property type="match status" value="1"/>
</dbReference>
<dbReference type="SUPFAM" id="SSF52047">
    <property type="entry name" value="RNI-like"/>
    <property type="match status" value="1"/>
</dbReference>
<dbReference type="PANTHER" id="PTHR34145:SF48">
    <property type="entry name" value="OS01G0553400 PROTEIN"/>
    <property type="match status" value="1"/>
</dbReference>
<dbReference type="InterPro" id="IPR055357">
    <property type="entry name" value="LRR_At1g61320_AtMIF1"/>
</dbReference>